<comment type="caution">
    <text evidence="2">The sequence shown here is derived from an EMBL/GenBank/DDBJ whole genome shotgun (WGS) entry which is preliminary data.</text>
</comment>
<dbReference type="RefSeq" id="WP_273943286.1">
    <property type="nucleotide sequence ID" value="NZ_CP097263.1"/>
</dbReference>
<reference evidence="2 3" key="1">
    <citation type="submission" date="2024-09" db="EMBL/GenBank/DDBJ databases">
        <authorList>
            <person name="Sun Q."/>
            <person name="Mori K."/>
        </authorList>
    </citation>
    <scope>NUCLEOTIDE SEQUENCE [LARGE SCALE GENOMIC DNA]</scope>
    <source>
        <strain evidence="2 3">TBRC 1432</strain>
    </source>
</reference>
<dbReference type="Proteomes" id="UP001589810">
    <property type="component" value="Unassembled WGS sequence"/>
</dbReference>
<evidence type="ECO:0000313" key="2">
    <source>
        <dbReference type="EMBL" id="MFC0546159.1"/>
    </source>
</evidence>
<evidence type="ECO:0000256" key="1">
    <source>
        <dbReference type="SAM" id="MobiDB-lite"/>
    </source>
</evidence>
<dbReference type="EMBL" id="JBHLUD010000011">
    <property type="protein sequence ID" value="MFC0546159.1"/>
    <property type="molecule type" value="Genomic_DNA"/>
</dbReference>
<feature type="region of interest" description="Disordered" evidence="1">
    <location>
        <begin position="1"/>
        <end position="21"/>
    </location>
</feature>
<organism evidence="2 3">
    <name type="scientific">Kutzneria chonburiensis</name>
    <dbReference type="NCBI Taxonomy" id="1483604"/>
    <lineage>
        <taxon>Bacteria</taxon>
        <taxon>Bacillati</taxon>
        <taxon>Actinomycetota</taxon>
        <taxon>Actinomycetes</taxon>
        <taxon>Pseudonocardiales</taxon>
        <taxon>Pseudonocardiaceae</taxon>
        <taxon>Kutzneria</taxon>
    </lineage>
</organism>
<name>A0ABV6N0R8_9PSEU</name>
<keyword evidence="3" id="KW-1185">Reference proteome</keyword>
<sequence>MINWLKSRRSKSATPTPAAPQAPVVEFQTRQVGAALVVSAPPGPGWHAMALAASVPGDPGRTMVVVDFPSGDNGGYWSALVQALRGRGPVRLAVSGAGSASGSGPTRAIAAQWLAEQLQAEVVAPDGTLVPVPGGSTFVANAHATGAWRSFHPDKPSEALGARFPSPEWESFMTTAPWRAGPVSVAEPVPTGLWLHATPTAALRRHSVLAFGVPVRMDVLTVVLGGPEEARLPSSDLRALWEALPEEIRRRVRFASFGAELGQFAADTIGRPVIAYNGLPLSTERGIEVGIVSADGRPTWRSFATELRYRPGKAPEVVAARPPVSGLKPLRPGLWELTESVVVEAVASGLWVRAAAAVDGDSVRSMPVDPEWARLTVGVPGEQVGDEVSVAGAKLFAGLDAETQRVVRLVFGEAPKAAEPEVEAVVEVPVEDAEPVPTAVDADINYDIGDDLPTMVLLRRQMELQISAASASASASVAVAVAEPVSGSATASLDIWPVEPPPVPARVEPFLVDPGIDVDTMLDTLVAAETALDEHRAWMRRTLGDQYDSYASRVLRLLVQHPSLRDGELQSVVTDLVAVLVYLAAGERKADEALLSGDVDALLPFLSCVISGLQRLPVYEGVAFCGGALDPSTHRAGAILTEVSFLNAVTSSEVALPGDAEFVIWSDSGRRTGYFEPELEPIVFLPGTRFQVLGVEGGRILLGEIGGGDQLSRLEEAAKLRAATGPVADPVRFGRSIGSPV</sequence>
<proteinExistence type="predicted"/>
<gene>
    <name evidence="2" type="ORF">ACFFH7_31905</name>
</gene>
<evidence type="ECO:0000313" key="3">
    <source>
        <dbReference type="Proteomes" id="UP001589810"/>
    </source>
</evidence>
<evidence type="ECO:0008006" key="4">
    <source>
        <dbReference type="Google" id="ProtNLM"/>
    </source>
</evidence>
<protein>
    <recommendedName>
        <fullName evidence="4">ADP ribosyltransferase domain-containing protein</fullName>
    </recommendedName>
</protein>
<accession>A0ABV6N0R8</accession>
<dbReference type="Gene3D" id="3.90.176.10">
    <property type="entry name" value="Toxin ADP-ribosyltransferase, Chain A, domain 1"/>
    <property type="match status" value="1"/>
</dbReference>
<feature type="compositionally biased region" description="Basic residues" evidence="1">
    <location>
        <begin position="1"/>
        <end position="11"/>
    </location>
</feature>